<evidence type="ECO:0000313" key="4">
    <source>
        <dbReference type="Proteomes" id="UP000244956"/>
    </source>
</evidence>
<feature type="transmembrane region" description="Helical" evidence="1">
    <location>
        <begin position="12"/>
        <end position="31"/>
    </location>
</feature>
<keyword evidence="4" id="KW-1185">Reference proteome</keyword>
<accession>A0A2U2BDR3</accession>
<protein>
    <recommendedName>
        <fullName evidence="2">LiaF transmembrane domain-containing protein</fullName>
    </recommendedName>
</protein>
<reference evidence="3 4" key="1">
    <citation type="submission" date="2018-05" db="EMBL/GenBank/DDBJ databases">
        <title>Marinilabilia rubrum sp. nov., isolated from saltern sediment.</title>
        <authorList>
            <person name="Zhang R."/>
        </authorList>
    </citation>
    <scope>NUCLEOTIDE SEQUENCE [LARGE SCALE GENOMIC DNA]</scope>
    <source>
        <strain evidence="3 4">WTE16</strain>
    </source>
</reference>
<proteinExistence type="predicted"/>
<evidence type="ECO:0000259" key="2">
    <source>
        <dbReference type="Pfam" id="PF22570"/>
    </source>
</evidence>
<keyword evidence="1" id="KW-1133">Transmembrane helix</keyword>
<keyword evidence="1" id="KW-0812">Transmembrane</keyword>
<dbReference type="PANTHER" id="PTHR40763:SF5">
    <property type="entry name" value="MEMBRANE PROTEIN"/>
    <property type="match status" value="1"/>
</dbReference>
<dbReference type="Proteomes" id="UP000244956">
    <property type="component" value="Unassembled WGS sequence"/>
</dbReference>
<feature type="domain" description="LiaF transmembrane" evidence="2">
    <location>
        <begin position="16"/>
        <end position="113"/>
    </location>
</feature>
<dbReference type="PANTHER" id="PTHR40763">
    <property type="entry name" value="MEMBRANE PROTEIN-RELATED"/>
    <property type="match status" value="1"/>
</dbReference>
<dbReference type="Pfam" id="PF22570">
    <property type="entry name" value="LiaF-TM"/>
    <property type="match status" value="1"/>
</dbReference>
<organism evidence="3 4">
    <name type="scientific">Marinilabilia rubra</name>
    <dbReference type="NCBI Taxonomy" id="2162893"/>
    <lineage>
        <taxon>Bacteria</taxon>
        <taxon>Pseudomonadati</taxon>
        <taxon>Bacteroidota</taxon>
        <taxon>Bacteroidia</taxon>
        <taxon>Marinilabiliales</taxon>
        <taxon>Marinilabiliaceae</taxon>
        <taxon>Marinilabilia</taxon>
    </lineage>
</organism>
<dbReference type="RefSeq" id="WP_109262655.1">
    <property type="nucleotide sequence ID" value="NZ_QEWP01000001.1"/>
</dbReference>
<sequence>MDRNQEIKKHRHHHSLVGITLVIAGVIFLAGNLGMIPPELWDIIARWPTIFLVFAFVNVVKKKFVPAFVFGTIWLFFVFPDVFPNVQTEEVWNFWPILLILAGLLFLYTNQKRRSISSSGPKAQDDDVIEEVAIFSGNMKRIESQNFKGGEITSIFGGTELYFNNSKLAPEGANIELANIFGGTKLVVPRDWNVKIKVVSILGGFADKRVYMEEENTSKPTLTLKGVTIFGGGEISNF</sequence>
<dbReference type="AlphaFoldDB" id="A0A2U2BDR3"/>
<comment type="caution">
    <text evidence="3">The sequence shown here is derived from an EMBL/GenBank/DDBJ whole genome shotgun (WGS) entry which is preliminary data.</text>
</comment>
<dbReference type="InterPro" id="IPR054331">
    <property type="entry name" value="LiaF_TM"/>
</dbReference>
<name>A0A2U2BDR3_9BACT</name>
<evidence type="ECO:0000256" key="1">
    <source>
        <dbReference type="SAM" id="Phobius"/>
    </source>
</evidence>
<feature type="transmembrane region" description="Helical" evidence="1">
    <location>
        <begin position="67"/>
        <end position="86"/>
    </location>
</feature>
<feature type="transmembrane region" description="Helical" evidence="1">
    <location>
        <begin position="43"/>
        <end position="60"/>
    </location>
</feature>
<keyword evidence="1" id="KW-0472">Membrane</keyword>
<dbReference type="EMBL" id="QEWP01000001">
    <property type="protein sequence ID" value="PWE01201.1"/>
    <property type="molecule type" value="Genomic_DNA"/>
</dbReference>
<dbReference type="OrthoDB" id="129627at2"/>
<gene>
    <name evidence="3" type="ORF">DDZ16_01565</name>
</gene>
<evidence type="ECO:0000313" key="3">
    <source>
        <dbReference type="EMBL" id="PWE01201.1"/>
    </source>
</evidence>
<feature type="transmembrane region" description="Helical" evidence="1">
    <location>
        <begin position="92"/>
        <end position="109"/>
    </location>
</feature>